<evidence type="ECO:0000313" key="2">
    <source>
        <dbReference type="Proteomes" id="UP000054903"/>
    </source>
</evidence>
<reference evidence="1" key="1">
    <citation type="submission" date="2016-01" db="EMBL/GenBank/DDBJ databases">
        <authorList>
            <person name="Peeters C."/>
        </authorList>
    </citation>
    <scope>NUCLEOTIDE SEQUENCE</scope>
    <source>
        <strain evidence="1">LMG 29320</strain>
    </source>
</reference>
<name>A0A157ZCZ0_9BURK</name>
<dbReference type="Proteomes" id="UP000054903">
    <property type="component" value="Unassembled WGS sequence"/>
</dbReference>
<gene>
    <name evidence="1" type="ORF">AWB77_00492</name>
</gene>
<dbReference type="STRING" id="1777138.AWB77_00492"/>
<comment type="caution">
    <text evidence="1">The sequence shown here is derived from an EMBL/GenBank/DDBJ whole genome shotgun (WGS) entry which is preliminary data.</text>
</comment>
<dbReference type="EMBL" id="FCNX02000001">
    <property type="protein sequence ID" value="SAK42757.1"/>
    <property type="molecule type" value="Genomic_DNA"/>
</dbReference>
<sequence>MDTNTVHEIAALLQRAAKQKKLVTYQRLHSLFVPGQTLTERYRALQDAAQLLSDCRSLDYGCLMALDSGLPGDDFFARFRRNRPAEFQAVMGFASPGRSRTKKRRIAEQERARVYEHAKKYAGNYALSERAAVFRPQEAYETY</sequence>
<protein>
    <submittedName>
        <fullName evidence="1">Uncharacterized protein</fullName>
    </submittedName>
</protein>
<keyword evidence="2" id="KW-1185">Reference proteome</keyword>
<accession>A0A157ZCZ0</accession>
<evidence type="ECO:0000313" key="1">
    <source>
        <dbReference type="EMBL" id="SAK42757.1"/>
    </source>
</evidence>
<dbReference type="OrthoDB" id="9006727at2"/>
<proteinExistence type="predicted"/>
<organism evidence="1 2">
    <name type="scientific">Caballeronia fortuita</name>
    <dbReference type="NCBI Taxonomy" id="1777138"/>
    <lineage>
        <taxon>Bacteria</taxon>
        <taxon>Pseudomonadati</taxon>
        <taxon>Pseudomonadota</taxon>
        <taxon>Betaproteobacteria</taxon>
        <taxon>Burkholderiales</taxon>
        <taxon>Burkholderiaceae</taxon>
        <taxon>Caballeronia</taxon>
    </lineage>
</organism>
<dbReference type="RefSeq" id="WP_061133131.1">
    <property type="nucleotide sequence ID" value="NZ_FCNX02000001.1"/>
</dbReference>
<dbReference type="AlphaFoldDB" id="A0A157ZCZ0"/>